<dbReference type="EMBL" id="CALNXK010000065">
    <property type="protein sequence ID" value="CAH3140860.1"/>
    <property type="molecule type" value="Genomic_DNA"/>
</dbReference>
<evidence type="ECO:0000256" key="2">
    <source>
        <dbReference type="ARBA" id="ARBA00022803"/>
    </source>
</evidence>
<dbReference type="InterPro" id="IPR019734">
    <property type="entry name" value="TPR_rpt"/>
</dbReference>
<dbReference type="PANTHER" id="PTHR45641">
    <property type="entry name" value="TETRATRICOPEPTIDE REPEAT PROTEIN (AFU_ORTHOLOGUE AFUA_6G03870)"/>
    <property type="match status" value="1"/>
</dbReference>
<dbReference type="Pfam" id="PF13424">
    <property type="entry name" value="TPR_12"/>
    <property type="match status" value="2"/>
</dbReference>
<feature type="repeat" description="TPR" evidence="3">
    <location>
        <begin position="1123"/>
        <end position="1156"/>
    </location>
</feature>
<name>A0ABN8PGR7_9CNID</name>
<dbReference type="SUPFAM" id="SSF52540">
    <property type="entry name" value="P-loop containing nucleoside triphosphate hydrolases"/>
    <property type="match status" value="1"/>
</dbReference>
<keyword evidence="4" id="KW-0175">Coiled coil</keyword>
<keyword evidence="8" id="KW-1185">Reference proteome</keyword>
<protein>
    <recommendedName>
        <fullName evidence="6">NACHT domain-containing protein</fullName>
    </recommendedName>
</protein>
<dbReference type="Proteomes" id="UP001159405">
    <property type="component" value="Unassembled WGS sequence"/>
</dbReference>
<evidence type="ECO:0000313" key="8">
    <source>
        <dbReference type="Proteomes" id="UP001159405"/>
    </source>
</evidence>
<keyword evidence="1" id="KW-0677">Repeat</keyword>
<dbReference type="InterPro" id="IPR027417">
    <property type="entry name" value="P-loop_NTPase"/>
</dbReference>
<accession>A0ABN8PGR7</accession>
<evidence type="ECO:0000259" key="6">
    <source>
        <dbReference type="Pfam" id="PF05729"/>
    </source>
</evidence>
<comment type="caution">
    <text evidence="7">The sequence shown here is derived from an EMBL/GenBank/DDBJ whole genome shotgun (WGS) entry which is preliminary data.</text>
</comment>
<evidence type="ECO:0000256" key="4">
    <source>
        <dbReference type="SAM" id="Coils"/>
    </source>
</evidence>
<dbReference type="SUPFAM" id="SSF48452">
    <property type="entry name" value="TPR-like"/>
    <property type="match status" value="3"/>
</dbReference>
<feature type="region of interest" description="Disordered" evidence="5">
    <location>
        <begin position="1006"/>
        <end position="1042"/>
    </location>
</feature>
<feature type="domain" description="NACHT" evidence="6">
    <location>
        <begin position="362"/>
        <end position="525"/>
    </location>
</feature>
<feature type="non-terminal residue" evidence="7">
    <location>
        <position position="1"/>
    </location>
</feature>
<keyword evidence="2 3" id="KW-0802">TPR repeat</keyword>
<evidence type="ECO:0000256" key="3">
    <source>
        <dbReference type="PROSITE-ProRule" id="PRU00339"/>
    </source>
</evidence>
<feature type="compositionally biased region" description="Basic and acidic residues" evidence="5">
    <location>
        <begin position="1006"/>
        <end position="1027"/>
    </location>
</feature>
<sequence length="1468" mass="165887">ASAFTSYVLTSFTTTSLFSSPLKSVMALQPYRDEELNFFKFSSIVLNEFPKVLRQTFKTMWNNTYGHYPSFQLWDDSTVVRNTFAAKERGGTKVPTHLPCSEWDCTALFQATIYARSFASHGQTLNDLYLKPRGVPHGSFHASVVSPTGNDAETFALSIDQLRLLRNSLCHSSSSEMEKTTFDQYVQYAKDAFKALGASTALIDTVESLTESDFPTNEIRKLEKGVKEETRAYITFLESVNSDIMELRSLSAAIKEKVESDTATKDDVALLEQKIDERERILEEVSSDINEIKQKDKEFFDELKETISELKRAHDERNARNINSDGIPLLRRPRLPPRVPYFTGRQRECDEIIGHLFSESTRIVSIWGSPGFGKTSVAIAVGHEIQSRGLPVFWLSLRGLRSKADLTSKLLSFFRQPSKNTFAAQHLSRDDELFQLFNEISDDLVFILDNADDLLESGLPKVKREEVIEFLEDILRRNQNVKFAITTRESIGFLDLHLEFHQSAVRIRPLEEASSRSLVHELLPDASTSDCKRITQICGHVPLAIKLLCSSISEDSAQPSQFLNDLLVSSTESVVEMLDSSGYPTNHRLRFLFNSSFERLCEQEKEALVSFSVLPENFDTEVAASVLGKTLRLTKNILQSLERKSLLDSSLERRSFKMHKLLQLFARERGNNEMKEIFYYSKSRFHAYYLSLFKKLNEQFLTGRSMSAFIAFYEDKQNIVQSLVDGCSYPETADRVFDVLDNAEIFLDSIFWTHASATCPFDLIYDSALKAASRYDNTVYYRRLLVSKSFGQLTWGAQGGSLKLLREVDEIRQAATAFTSDEKAKYLWYFGMYQLVIGETESGVKYLQEALPLMSNSPEHRILRLVIFQIFSLYWQGAKDPSHSRQFYGKALFESMAIGDIQLLVIPSSEMETANETKGRKIPNRCADTLCNKPMEVQMIYHVLQASQHLPVIGTNKSLQDIVLKIRDDVEAALPCGETGLFSFHRVVVAALLNVCSKCKEKEILAHSQTSREQKPQEKSGNSKHETEEEYSSASSNKNCKDPDNVKNKQCILVSSGALQSRQRATDIAIERFGAEHPNTADSYHTLGITQHLLGDFSSALRSLQKALNIRQMVLGDDHLGTADIYRSLGATYYQLGDFSAALQCRQQALDIRRKVLGEEHPSLVECYGDLNCTQFALGDFSSVVESDQRALEVCIKMFGEEDPRTPCILLSLANTQRLLGDLTTALEYAECALCITVRLFGTENVITARGYCSLGDIHLSLENHAVARYYYQMAHNIDARLFGNEHVNTLRYTYLQWVQFVQLASIHHLKLNAINFILVGDLNAALQDALCALSMDENLYGEEHVTTADSFYLLGSIQFELFDFNSSLYFHERALDIKLKVLGEEHSGTVISFMFLALVHFALSNFTTAKEYAECALSIRPRLSGEDIIANRLECCLLRLAIQHLLADKDISASLKNSFHRDSNGGV</sequence>
<feature type="coiled-coil region" evidence="4">
    <location>
        <begin position="268"/>
        <end position="320"/>
    </location>
</feature>
<dbReference type="CDD" id="cd00009">
    <property type="entry name" value="AAA"/>
    <property type="match status" value="1"/>
</dbReference>
<dbReference type="InterPro" id="IPR011990">
    <property type="entry name" value="TPR-like_helical_dom_sf"/>
</dbReference>
<dbReference type="PRINTS" id="PR00364">
    <property type="entry name" value="DISEASERSIST"/>
</dbReference>
<dbReference type="InterPro" id="IPR007111">
    <property type="entry name" value="NACHT_NTPase"/>
</dbReference>
<evidence type="ECO:0000256" key="5">
    <source>
        <dbReference type="SAM" id="MobiDB-lite"/>
    </source>
</evidence>
<dbReference type="SMART" id="SM00028">
    <property type="entry name" value="TPR"/>
    <property type="match status" value="7"/>
</dbReference>
<proteinExistence type="predicted"/>
<reference evidence="7 8" key="1">
    <citation type="submission" date="2022-05" db="EMBL/GenBank/DDBJ databases">
        <authorList>
            <consortium name="Genoscope - CEA"/>
            <person name="William W."/>
        </authorList>
    </citation>
    <scope>NUCLEOTIDE SEQUENCE [LARGE SCALE GENOMIC DNA]</scope>
</reference>
<organism evidence="7 8">
    <name type="scientific">Porites lobata</name>
    <dbReference type="NCBI Taxonomy" id="104759"/>
    <lineage>
        <taxon>Eukaryota</taxon>
        <taxon>Metazoa</taxon>
        <taxon>Cnidaria</taxon>
        <taxon>Anthozoa</taxon>
        <taxon>Hexacorallia</taxon>
        <taxon>Scleractinia</taxon>
        <taxon>Fungiina</taxon>
        <taxon>Poritidae</taxon>
        <taxon>Porites</taxon>
    </lineage>
</organism>
<evidence type="ECO:0000256" key="1">
    <source>
        <dbReference type="ARBA" id="ARBA00022737"/>
    </source>
</evidence>
<evidence type="ECO:0000313" key="7">
    <source>
        <dbReference type="EMBL" id="CAH3140860.1"/>
    </source>
</evidence>
<feature type="repeat" description="TPR" evidence="3">
    <location>
        <begin position="1081"/>
        <end position="1114"/>
    </location>
</feature>
<dbReference type="PANTHER" id="PTHR45641:SF19">
    <property type="entry name" value="NEPHROCYSTIN-3"/>
    <property type="match status" value="1"/>
</dbReference>
<gene>
    <name evidence="7" type="ORF">PLOB_00041417</name>
</gene>
<dbReference type="PROSITE" id="PS50005">
    <property type="entry name" value="TPR"/>
    <property type="match status" value="2"/>
</dbReference>
<dbReference type="Gene3D" id="1.25.40.10">
    <property type="entry name" value="Tetratricopeptide repeat domain"/>
    <property type="match status" value="3"/>
</dbReference>
<dbReference type="Pfam" id="PF05729">
    <property type="entry name" value="NACHT"/>
    <property type="match status" value="1"/>
</dbReference>
<dbReference type="Gene3D" id="3.40.50.300">
    <property type="entry name" value="P-loop containing nucleotide triphosphate hydrolases"/>
    <property type="match status" value="1"/>
</dbReference>